<evidence type="ECO:0000313" key="2">
    <source>
        <dbReference type="EMBL" id="KAE9391588.1"/>
    </source>
</evidence>
<feature type="domain" description="CHAT" evidence="1">
    <location>
        <begin position="163"/>
        <end position="430"/>
    </location>
</feature>
<protein>
    <recommendedName>
        <fullName evidence="1">CHAT domain-containing protein</fullName>
    </recommendedName>
</protein>
<evidence type="ECO:0000259" key="1">
    <source>
        <dbReference type="Pfam" id="PF12770"/>
    </source>
</evidence>
<name>A0A6A4H1Q2_9AGAR</name>
<keyword evidence="3" id="KW-1185">Reference proteome</keyword>
<accession>A0A6A4H1Q2</accession>
<gene>
    <name evidence="2" type="ORF">BT96DRAFT_1060241</name>
</gene>
<sequence>IGRVISAATATAISVGNLPLAVEWLDEGRSIIWGQILQLRSPVHDLYHQYPDIAKELKMVAQALESAGTLTKKSFETIGSEKKQATVEEDAQKHHRMAIRYEELIQHIRNLDGFASFLKPKKLSELGSAAAQGPIIIVNVHESRCDALVLSHSGGLTLVHEYAEDTVPHITWCPTGPLTLLPLHAAGIYGSPTENNINISDFAVSSYTTTLRALIGSVSKVKQHLYKIPTILIVSQPNTPGLPPLPGTVEEVKIIQKYTLSKYTCHLDHDVATADAVMHAMSKYDIIHFACHGIQDIQDPLDSAFALYDQKLKLKALMNLSLNNVQLAVLSACQTATGDENLPEEAVHLAAGMLSVGYPSVIATLWSIGDKEAPLIADKLYANLLETHGSYSKGNGKVSPAYALHAATKSLRKEVGDMNFVKWVPFIHLGI</sequence>
<dbReference type="OrthoDB" id="9991317at2759"/>
<evidence type="ECO:0000313" key="3">
    <source>
        <dbReference type="Proteomes" id="UP000799118"/>
    </source>
</evidence>
<organism evidence="2 3">
    <name type="scientific">Gymnopus androsaceus JB14</name>
    <dbReference type="NCBI Taxonomy" id="1447944"/>
    <lineage>
        <taxon>Eukaryota</taxon>
        <taxon>Fungi</taxon>
        <taxon>Dikarya</taxon>
        <taxon>Basidiomycota</taxon>
        <taxon>Agaricomycotina</taxon>
        <taxon>Agaricomycetes</taxon>
        <taxon>Agaricomycetidae</taxon>
        <taxon>Agaricales</taxon>
        <taxon>Marasmiineae</taxon>
        <taxon>Omphalotaceae</taxon>
        <taxon>Gymnopus</taxon>
    </lineage>
</organism>
<dbReference type="Proteomes" id="UP000799118">
    <property type="component" value="Unassembled WGS sequence"/>
</dbReference>
<dbReference type="Pfam" id="PF12770">
    <property type="entry name" value="CHAT"/>
    <property type="match status" value="1"/>
</dbReference>
<dbReference type="EMBL" id="ML769619">
    <property type="protein sequence ID" value="KAE9391588.1"/>
    <property type="molecule type" value="Genomic_DNA"/>
</dbReference>
<reference evidence="2" key="1">
    <citation type="journal article" date="2019" name="Environ. Microbiol.">
        <title>Fungal ecological strategies reflected in gene transcription - a case study of two litter decomposers.</title>
        <authorList>
            <person name="Barbi F."/>
            <person name="Kohler A."/>
            <person name="Barry K."/>
            <person name="Baskaran P."/>
            <person name="Daum C."/>
            <person name="Fauchery L."/>
            <person name="Ihrmark K."/>
            <person name="Kuo A."/>
            <person name="LaButti K."/>
            <person name="Lipzen A."/>
            <person name="Morin E."/>
            <person name="Grigoriev I.V."/>
            <person name="Henrissat B."/>
            <person name="Lindahl B."/>
            <person name="Martin F."/>
        </authorList>
    </citation>
    <scope>NUCLEOTIDE SEQUENCE</scope>
    <source>
        <strain evidence="2">JB14</strain>
    </source>
</reference>
<dbReference type="AlphaFoldDB" id="A0A6A4H1Q2"/>
<dbReference type="InterPro" id="IPR024983">
    <property type="entry name" value="CHAT_dom"/>
</dbReference>
<proteinExistence type="predicted"/>
<feature type="non-terminal residue" evidence="2">
    <location>
        <position position="1"/>
    </location>
</feature>